<proteinExistence type="predicted"/>
<comment type="caution">
    <text evidence="1">The sequence shown here is derived from an EMBL/GenBank/DDBJ whole genome shotgun (WGS) entry which is preliminary data.</text>
</comment>
<feature type="non-terminal residue" evidence="1">
    <location>
        <position position="41"/>
    </location>
</feature>
<dbReference type="EMBL" id="LAZR01024986">
    <property type="protein sequence ID" value="KKL73348.1"/>
    <property type="molecule type" value="Genomic_DNA"/>
</dbReference>
<dbReference type="AlphaFoldDB" id="A0A0F9EGZ3"/>
<accession>A0A0F9EGZ3</accession>
<organism evidence="1">
    <name type="scientific">marine sediment metagenome</name>
    <dbReference type="NCBI Taxonomy" id="412755"/>
    <lineage>
        <taxon>unclassified sequences</taxon>
        <taxon>metagenomes</taxon>
        <taxon>ecological metagenomes</taxon>
    </lineage>
</organism>
<name>A0A0F9EGZ3_9ZZZZ</name>
<sequence length="41" mass="4716">MEDVTVRVSIEFIERLILVLRDVGERLSDERLSSAGTREII</sequence>
<gene>
    <name evidence="1" type="ORF">LCGC14_2075790</name>
</gene>
<reference evidence="1" key="1">
    <citation type="journal article" date="2015" name="Nature">
        <title>Complex archaea that bridge the gap between prokaryotes and eukaryotes.</title>
        <authorList>
            <person name="Spang A."/>
            <person name="Saw J.H."/>
            <person name="Jorgensen S.L."/>
            <person name="Zaremba-Niedzwiedzka K."/>
            <person name="Martijn J."/>
            <person name="Lind A.E."/>
            <person name="van Eijk R."/>
            <person name="Schleper C."/>
            <person name="Guy L."/>
            <person name="Ettema T.J."/>
        </authorList>
    </citation>
    <scope>NUCLEOTIDE SEQUENCE</scope>
</reference>
<protein>
    <submittedName>
        <fullName evidence="1">Uncharacterized protein</fullName>
    </submittedName>
</protein>
<evidence type="ECO:0000313" key="1">
    <source>
        <dbReference type="EMBL" id="KKL73348.1"/>
    </source>
</evidence>